<accession>A0ABY5EV92</accession>
<dbReference type="Pfam" id="PF11412">
    <property type="entry name" value="DsbD_N"/>
    <property type="match status" value="1"/>
</dbReference>
<dbReference type="InterPro" id="IPR028250">
    <property type="entry name" value="DsbDN"/>
</dbReference>
<name>A0ABY5EV92_9HYPH</name>
<feature type="transmembrane region" description="Helical" evidence="1">
    <location>
        <begin position="21"/>
        <end position="39"/>
    </location>
</feature>
<dbReference type="RefSeq" id="WP_254769674.1">
    <property type="nucleotide sequence ID" value="NZ_CP101114.1"/>
</dbReference>
<keyword evidence="1" id="KW-0812">Transmembrane</keyword>
<evidence type="ECO:0000313" key="4">
    <source>
        <dbReference type="Proteomes" id="UP001059475"/>
    </source>
</evidence>
<gene>
    <name evidence="3" type="ORF">NMK50_05755</name>
</gene>
<keyword evidence="4" id="KW-1185">Reference proteome</keyword>
<keyword evidence="1" id="KW-1133">Transmembrane helix</keyword>
<evidence type="ECO:0000259" key="2">
    <source>
        <dbReference type="Pfam" id="PF11412"/>
    </source>
</evidence>
<organism evidence="3 4">
    <name type="scientific">Bartonella harrusi</name>
    <dbReference type="NCBI Taxonomy" id="2961895"/>
    <lineage>
        <taxon>Bacteria</taxon>
        <taxon>Pseudomonadati</taxon>
        <taxon>Pseudomonadota</taxon>
        <taxon>Alphaproteobacteria</taxon>
        <taxon>Hyphomicrobiales</taxon>
        <taxon>Bartonellaceae</taxon>
        <taxon>Bartonella</taxon>
    </lineage>
</organism>
<dbReference type="Proteomes" id="UP001059475">
    <property type="component" value="Chromosome"/>
</dbReference>
<dbReference type="EMBL" id="CP101114">
    <property type="protein sequence ID" value="UTO27758.1"/>
    <property type="molecule type" value="Genomic_DNA"/>
</dbReference>
<evidence type="ECO:0000256" key="1">
    <source>
        <dbReference type="SAM" id="Phobius"/>
    </source>
</evidence>
<proteinExistence type="predicted"/>
<protein>
    <recommendedName>
        <fullName evidence="2">Thiol:disulfide interchange protein DsbD N-terminal domain-containing protein</fullName>
    </recommendedName>
</protein>
<feature type="domain" description="Thiol:disulfide interchange protein DsbD N-terminal" evidence="2">
    <location>
        <begin position="78"/>
        <end position="166"/>
    </location>
</feature>
<evidence type="ECO:0000313" key="3">
    <source>
        <dbReference type="EMBL" id="UTO27758.1"/>
    </source>
</evidence>
<sequence>MKKIQTFTNLQNSVIALYKRFLVTLSLTFIILELLNFSVSAQTKPNTDLFATSWYEADGGRIRLALTEPSPSGIRDGIIEIVLKPNWKTYWRNPGNSGIAAFFHFNQQVSYEIFYPTPQLYETENDWSFGYKDKVVLPFTLSGLSNNLSGTLTVGLCYKICLPLTVNFDFSPSLQKNKRLPLSLLKEAQDALPRPTQHEMKISAEKKINTLFIKIQKNDDIPPHSLFLDGGDMQIGPAKKVRENANNTLFSAPIYFIADKENHTVFYTVSFKSHALSGTFTLYE</sequence>
<reference evidence="3" key="1">
    <citation type="submission" date="2022-07" db="EMBL/GenBank/DDBJ databases">
        <title>First report of Bartonella spp. in marsupials in Brazil, with a description of Bartonella harrusi sp. nov. and new proposal for taxonomic reclassification of species of the genus Bartonella.</title>
        <authorList>
            <person name="Amaral R.B."/>
        </authorList>
    </citation>
    <scope>NUCLEOTIDE SEQUENCE</scope>
    <source>
        <strain evidence="3">117A</strain>
    </source>
</reference>
<keyword evidence="1" id="KW-0472">Membrane</keyword>